<keyword evidence="2" id="KW-1185">Reference proteome</keyword>
<evidence type="ECO:0000313" key="1">
    <source>
        <dbReference type="EMBL" id="GBP13225.1"/>
    </source>
</evidence>
<protein>
    <submittedName>
        <fullName evidence="1">Uncharacterized protein</fullName>
    </submittedName>
</protein>
<gene>
    <name evidence="1" type="ORF">EVAR_93174_1</name>
</gene>
<evidence type="ECO:0000313" key="2">
    <source>
        <dbReference type="Proteomes" id="UP000299102"/>
    </source>
</evidence>
<organism evidence="1 2">
    <name type="scientific">Eumeta variegata</name>
    <name type="common">Bagworm moth</name>
    <name type="synonym">Eumeta japonica</name>
    <dbReference type="NCBI Taxonomy" id="151549"/>
    <lineage>
        <taxon>Eukaryota</taxon>
        <taxon>Metazoa</taxon>
        <taxon>Ecdysozoa</taxon>
        <taxon>Arthropoda</taxon>
        <taxon>Hexapoda</taxon>
        <taxon>Insecta</taxon>
        <taxon>Pterygota</taxon>
        <taxon>Neoptera</taxon>
        <taxon>Endopterygota</taxon>
        <taxon>Lepidoptera</taxon>
        <taxon>Glossata</taxon>
        <taxon>Ditrysia</taxon>
        <taxon>Tineoidea</taxon>
        <taxon>Psychidae</taxon>
        <taxon>Oiketicinae</taxon>
        <taxon>Eumeta</taxon>
    </lineage>
</organism>
<reference evidence="1 2" key="1">
    <citation type="journal article" date="2019" name="Commun. Biol.">
        <title>The bagworm genome reveals a unique fibroin gene that provides high tensile strength.</title>
        <authorList>
            <person name="Kono N."/>
            <person name="Nakamura H."/>
            <person name="Ohtoshi R."/>
            <person name="Tomita M."/>
            <person name="Numata K."/>
            <person name="Arakawa K."/>
        </authorList>
    </citation>
    <scope>NUCLEOTIDE SEQUENCE [LARGE SCALE GENOMIC DNA]</scope>
</reference>
<dbReference type="AlphaFoldDB" id="A0A4C1TGI3"/>
<accession>A0A4C1TGI3</accession>
<proteinExistence type="predicted"/>
<sequence length="99" mass="11518">MTTSGTSEGLIKRDRFGRILVFTRAKRRRSKVRGFERAHGSPLTEKPVAGSDEPRYKWKFFATFRTGHRLLHWAGNSARWNRYANKYNRDAAPPISLRP</sequence>
<name>A0A4C1TGI3_EUMVA</name>
<comment type="caution">
    <text evidence="1">The sequence shown here is derived from an EMBL/GenBank/DDBJ whole genome shotgun (WGS) entry which is preliminary data.</text>
</comment>
<dbReference type="EMBL" id="BGZK01000055">
    <property type="protein sequence ID" value="GBP13225.1"/>
    <property type="molecule type" value="Genomic_DNA"/>
</dbReference>
<dbReference type="Proteomes" id="UP000299102">
    <property type="component" value="Unassembled WGS sequence"/>
</dbReference>